<evidence type="ECO:0000313" key="1">
    <source>
        <dbReference type="EMBL" id="CAB4242057.1"/>
    </source>
</evidence>
<name>A0A6J5TCJ9_9CAUD</name>
<reference evidence="1" key="1">
    <citation type="submission" date="2020-05" db="EMBL/GenBank/DDBJ databases">
        <authorList>
            <person name="Chiriac C."/>
            <person name="Salcher M."/>
            <person name="Ghai R."/>
            <person name="Kavagutti S V."/>
        </authorList>
    </citation>
    <scope>NUCLEOTIDE SEQUENCE</scope>
</reference>
<organism evidence="1">
    <name type="scientific">uncultured Caudovirales phage</name>
    <dbReference type="NCBI Taxonomy" id="2100421"/>
    <lineage>
        <taxon>Viruses</taxon>
        <taxon>Duplodnaviria</taxon>
        <taxon>Heunggongvirae</taxon>
        <taxon>Uroviricota</taxon>
        <taxon>Caudoviricetes</taxon>
        <taxon>Peduoviridae</taxon>
        <taxon>Maltschvirus</taxon>
        <taxon>Maltschvirus maltsch</taxon>
    </lineage>
</organism>
<accession>A0A6J5TCJ9</accession>
<dbReference type="EMBL" id="LR797827">
    <property type="protein sequence ID" value="CAB4242057.1"/>
    <property type="molecule type" value="Genomic_DNA"/>
</dbReference>
<protein>
    <submittedName>
        <fullName evidence="1">Uncharacterized protein</fullName>
    </submittedName>
</protein>
<gene>
    <name evidence="1" type="ORF">UFOVP91_32</name>
</gene>
<proteinExistence type="predicted"/>
<sequence length="57" mass="6476">MLINSLYGMSPPPKKELERRAKKVAEAISWMGNKYLLSKPVEKITQNNTQNKGSNNE</sequence>